<dbReference type="RefSeq" id="XP_009229412.1">
    <property type="nucleotide sequence ID" value="XM_009231148.1"/>
</dbReference>
<reference evidence="3" key="1">
    <citation type="submission" date="2010-07" db="EMBL/GenBank/DDBJ databases">
        <title>The genome sequence of Gaeumannomyces graminis var. tritici strain R3-111a-1.</title>
        <authorList>
            <consortium name="The Broad Institute Genome Sequencing Platform"/>
            <person name="Ma L.-J."/>
            <person name="Dead R."/>
            <person name="Young S."/>
            <person name="Zeng Q."/>
            <person name="Koehrsen M."/>
            <person name="Alvarado L."/>
            <person name="Berlin A."/>
            <person name="Chapman S.B."/>
            <person name="Chen Z."/>
            <person name="Freedman E."/>
            <person name="Gellesch M."/>
            <person name="Goldberg J."/>
            <person name="Griggs A."/>
            <person name="Gujja S."/>
            <person name="Heilman E.R."/>
            <person name="Heiman D."/>
            <person name="Hepburn T."/>
            <person name="Howarth C."/>
            <person name="Jen D."/>
            <person name="Larson L."/>
            <person name="Mehta T."/>
            <person name="Neiman D."/>
            <person name="Pearson M."/>
            <person name="Roberts A."/>
            <person name="Saif S."/>
            <person name="Shea T."/>
            <person name="Shenoy N."/>
            <person name="Sisk P."/>
            <person name="Stolte C."/>
            <person name="Sykes S."/>
            <person name="Walk T."/>
            <person name="White J."/>
            <person name="Yandava C."/>
            <person name="Haas B."/>
            <person name="Nusbaum C."/>
            <person name="Birren B."/>
        </authorList>
    </citation>
    <scope>NUCLEOTIDE SEQUENCE [LARGE SCALE GENOMIC DNA]</scope>
    <source>
        <strain evidence="3">R3-111a-1</strain>
    </source>
</reference>
<sequence>MPTRTPRPSEFTSPKPARDLLELRASGPLRCALRYLSKPGVHRLPRSCHTRNSLQRSHCLVRLDSREEAGVEQRPAAVIEEGFVTPGLVLELFGFGSAVRATASNLSPYHPPPICPAALSKTGLVATVCSRGSGAGRGLNVGLVLVRVGLALADVLVGSADDASDSWPSTCSSPRSVARARQHVTKNNKQDSLPFAEVLSFEAAGFAATARRFRGTEARTSGHAVPPDAHIPHFLAIFGACSVVIFNYQKMSSPVVASTLYALRVSPEDGSKIDLLAGSDPFRGMQLDKSLENYLNDNNEEDQPTTRGFRQMARNKEATRKALLGFGWMWEKSFRWRHGNETECRGSKATRKGKTMLLCGCRPQPFLYFCQATVCQPITLHELAFRRMLAYTI</sequence>
<dbReference type="GeneID" id="20353700"/>
<reference evidence="2" key="4">
    <citation type="journal article" date="2015" name="G3 (Bethesda)">
        <title>Genome sequences of three phytopathogenic species of the Magnaporthaceae family of fungi.</title>
        <authorList>
            <person name="Okagaki L.H."/>
            <person name="Nunes C.C."/>
            <person name="Sailsbery J."/>
            <person name="Clay B."/>
            <person name="Brown D."/>
            <person name="John T."/>
            <person name="Oh Y."/>
            <person name="Young N."/>
            <person name="Fitzgerald M."/>
            <person name="Haas B.J."/>
            <person name="Zeng Q."/>
            <person name="Young S."/>
            <person name="Adiconis X."/>
            <person name="Fan L."/>
            <person name="Levin J.Z."/>
            <person name="Mitchell T.K."/>
            <person name="Okubara P.A."/>
            <person name="Farman M.L."/>
            <person name="Kohn L.M."/>
            <person name="Birren B."/>
            <person name="Ma L.-J."/>
            <person name="Dean R.A."/>
        </authorList>
    </citation>
    <scope>NUCLEOTIDE SEQUENCE</scope>
    <source>
        <strain evidence="2">R3-111a-1</strain>
    </source>
</reference>
<organism evidence="1">
    <name type="scientific">Gaeumannomyces tritici (strain R3-111a-1)</name>
    <name type="common">Wheat and barley take-all root rot fungus</name>
    <name type="synonym">Gaeumannomyces graminis var. tritici</name>
    <dbReference type="NCBI Taxonomy" id="644352"/>
    <lineage>
        <taxon>Eukaryota</taxon>
        <taxon>Fungi</taxon>
        <taxon>Dikarya</taxon>
        <taxon>Ascomycota</taxon>
        <taxon>Pezizomycotina</taxon>
        <taxon>Sordariomycetes</taxon>
        <taxon>Sordariomycetidae</taxon>
        <taxon>Magnaporthales</taxon>
        <taxon>Magnaporthaceae</taxon>
        <taxon>Gaeumannomyces</taxon>
    </lineage>
</organism>
<evidence type="ECO:0000313" key="1">
    <source>
        <dbReference type="EMBL" id="EJT69133.1"/>
    </source>
</evidence>
<dbReference type="OrthoDB" id="2100652at2759"/>
<reference evidence="1" key="3">
    <citation type="submission" date="2010-09" db="EMBL/GenBank/DDBJ databases">
        <title>Annotation of Gaeumannomyces graminis var. tritici R3-111a-1.</title>
        <authorList>
            <consortium name="The Broad Institute Genome Sequencing Platform"/>
            <person name="Ma L.-J."/>
            <person name="Dead R."/>
            <person name="Young S.K."/>
            <person name="Zeng Q."/>
            <person name="Gargeya S."/>
            <person name="Fitzgerald M."/>
            <person name="Haas B."/>
            <person name="Abouelleil A."/>
            <person name="Alvarado L."/>
            <person name="Arachchi H.M."/>
            <person name="Berlin A."/>
            <person name="Brown A."/>
            <person name="Chapman S.B."/>
            <person name="Chen Z."/>
            <person name="Dunbar C."/>
            <person name="Freedman E."/>
            <person name="Gearin G."/>
            <person name="Gellesch M."/>
            <person name="Goldberg J."/>
            <person name="Griggs A."/>
            <person name="Gujja S."/>
            <person name="Heiman D."/>
            <person name="Howarth C."/>
            <person name="Larson L."/>
            <person name="Lui A."/>
            <person name="MacDonald P.J.P."/>
            <person name="Mehta T."/>
            <person name="Montmayeur A."/>
            <person name="Murphy C."/>
            <person name="Neiman D."/>
            <person name="Pearson M."/>
            <person name="Priest M."/>
            <person name="Roberts A."/>
            <person name="Saif S."/>
            <person name="Shea T."/>
            <person name="Shenoy N."/>
            <person name="Sisk P."/>
            <person name="Stolte C."/>
            <person name="Sykes S."/>
            <person name="Yandava C."/>
            <person name="Wortman J."/>
            <person name="Nusbaum C."/>
            <person name="Birren B."/>
        </authorList>
    </citation>
    <scope>NUCLEOTIDE SEQUENCE</scope>
    <source>
        <strain evidence="1">R3-111a-1</strain>
    </source>
</reference>
<dbReference type="VEuPathDB" id="FungiDB:GGTG_13242"/>
<reference evidence="1" key="2">
    <citation type="submission" date="2010-07" db="EMBL/GenBank/DDBJ databases">
        <authorList>
            <consortium name="The Broad Institute Genome Sequencing Platform"/>
            <consortium name="Broad Institute Genome Sequencing Center for Infectious Disease"/>
            <person name="Ma L.-J."/>
            <person name="Dead R."/>
            <person name="Young S."/>
            <person name="Zeng Q."/>
            <person name="Koehrsen M."/>
            <person name="Alvarado L."/>
            <person name="Berlin A."/>
            <person name="Chapman S.B."/>
            <person name="Chen Z."/>
            <person name="Freedman E."/>
            <person name="Gellesch M."/>
            <person name="Goldberg J."/>
            <person name="Griggs A."/>
            <person name="Gujja S."/>
            <person name="Heilman E.R."/>
            <person name="Heiman D."/>
            <person name="Hepburn T."/>
            <person name="Howarth C."/>
            <person name="Jen D."/>
            <person name="Larson L."/>
            <person name="Mehta T."/>
            <person name="Neiman D."/>
            <person name="Pearson M."/>
            <person name="Roberts A."/>
            <person name="Saif S."/>
            <person name="Shea T."/>
            <person name="Shenoy N."/>
            <person name="Sisk P."/>
            <person name="Stolte C."/>
            <person name="Sykes S."/>
            <person name="Walk T."/>
            <person name="White J."/>
            <person name="Yandava C."/>
            <person name="Haas B."/>
            <person name="Nusbaum C."/>
            <person name="Birren B."/>
        </authorList>
    </citation>
    <scope>NUCLEOTIDE SEQUENCE</scope>
    <source>
        <strain evidence="1">R3-111a-1</strain>
    </source>
</reference>
<dbReference type="HOGENOM" id="CLU_702167_0_0_1"/>
<proteinExistence type="predicted"/>
<accession>J3PIB4</accession>
<evidence type="ECO:0000313" key="3">
    <source>
        <dbReference type="Proteomes" id="UP000006039"/>
    </source>
</evidence>
<keyword evidence="3" id="KW-1185">Reference proteome</keyword>
<dbReference type="InterPro" id="IPR014807">
    <property type="entry name" value="Coa1"/>
</dbReference>
<dbReference type="Pfam" id="PF08695">
    <property type="entry name" value="Coa1"/>
    <property type="match status" value="1"/>
</dbReference>
<name>J3PIB4_GAET3</name>
<evidence type="ECO:0000313" key="2">
    <source>
        <dbReference type="EnsemblFungi" id="EJT69133"/>
    </source>
</evidence>
<gene>
    <name evidence="2" type="primary">20353700</name>
    <name evidence="1" type="ORF">GGTG_13242</name>
</gene>
<dbReference type="EMBL" id="GL385405">
    <property type="protein sequence ID" value="EJT69133.1"/>
    <property type="molecule type" value="Genomic_DNA"/>
</dbReference>
<dbReference type="Proteomes" id="UP000006039">
    <property type="component" value="Unassembled WGS sequence"/>
</dbReference>
<protein>
    <submittedName>
        <fullName evidence="1 2">Uncharacterized protein</fullName>
    </submittedName>
</protein>
<dbReference type="EnsemblFungi" id="EJT69133">
    <property type="protein sequence ID" value="EJT69133"/>
    <property type="gene ID" value="GGTG_13242"/>
</dbReference>
<reference evidence="2" key="5">
    <citation type="submission" date="2018-04" db="UniProtKB">
        <authorList>
            <consortium name="EnsemblFungi"/>
        </authorList>
    </citation>
    <scope>IDENTIFICATION</scope>
    <source>
        <strain evidence="2">R3-111a-1</strain>
    </source>
</reference>
<dbReference type="AlphaFoldDB" id="J3PIB4"/>